<evidence type="ECO:0000313" key="4">
    <source>
        <dbReference type="Proteomes" id="UP000828251"/>
    </source>
</evidence>
<feature type="domain" description="RRM" evidence="2">
    <location>
        <begin position="11"/>
        <end position="88"/>
    </location>
</feature>
<dbReference type="AlphaFoldDB" id="A0A9D3UGS1"/>
<sequence length="192" mass="22764">MGDQRARNNLRTVFIYNIPDSMHWKGLWALFNFHGNVLDAFIPAKRIMEGKRFEFVRFDNMDDAQREIARLDSFVMLGKKIWVKIARFSGNRKVWKKVHANEAFSQRQVSQSRETSLNERITCLGLGELKVKRIQGRYFLIEVPNDKLMEILRQKEWAYLKEFFTNIESWSEKFCALESAVWIEIAGIPLHY</sequence>
<comment type="caution">
    <text evidence="3">The sequence shown here is derived from an EMBL/GenBank/DDBJ whole genome shotgun (WGS) entry which is preliminary data.</text>
</comment>
<evidence type="ECO:0000313" key="3">
    <source>
        <dbReference type="EMBL" id="KAH1040220.1"/>
    </source>
</evidence>
<dbReference type="EMBL" id="JAIQCV010000012">
    <property type="protein sequence ID" value="KAH1040220.1"/>
    <property type="molecule type" value="Genomic_DNA"/>
</dbReference>
<dbReference type="Proteomes" id="UP000828251">
    <property type="component" value="Unassembled WGS sequence"/>
</dbReference>
<dbReference type="SMART" id="SM00360">
    <property type="entry name" value="RRM"/>
    <property type="match status" value="1"/>
</dbReference>
<keyword evidence="4" id="KW-1185">Reference proteome</keyword>
<keyword evidence="1" id="KW-0694">RNA-binding</keyword>
<evidence type="ECO:0000259" key="2">
    <source>
        <dbReference type="PROSITE" id="PS50102"/>
    </source>
</evidence>
<dbReference type="PROSITE" id="PS50102">
    <property type="entry name" value="RRM"/>
    <property type="match status" value="1"/>
</dbReference>
<dbReference type="InterPro" id="IPR035979">
    <property type="entry name" value="RBD_domain_sf"/>
</dbReference>
<accession>A0A9D3UGS1</accession>
<protein>
    <recommendedName>
        <fullName evidence="2">RRM domain-containing protein</fullName>
    </recommendedName>
</protein>
<reference evidence="3 4" key="1">
    <citation type="journal article" date="2021" name="Plant Biotechnol. J.">
        <title>Multi-omics assisted identification of the key and species-specific regulatory components of drought-tolerant mechanisms in Gossypium stocksii.</title>
        <authorList>
            <person name="Yu D."/>
            <person name="Ke L."/>
            <person name="Zhang D."/>
            <person name="Wu Y."/>
            <person name="Sun Y."/>
            <person name="Mei J."/>
            <person name="Sun J."/>
            <person name="Sun Y."/>
        </authorList>
    </citation>
    <scope>NUCLEOTIDE SEQUENCE [LARGE SCALE GENOMIC DNA]</scope>
    <source>
        <strain evidence="4">cv. E1</strain>
        <tissue evidence="3">Leaf</tissue>
    </source>
</reference>
<proteinExistence type="predicted"/>
<dbReference type="GO" id="GO:0003723">
    <property type="term" value="F:RNA binding"/>
    <property type="evidence" value="ECO:0007669"/>
    <property type="project" value="UniProtKB-UniRule"/>
</dbReference>
<name>A0A9D3UGS1_9ROSI</name>
<dbReference type="OrthoDB" id="1749483at2759"/>
<dbReference type="InterPro" id="IPR012677">
    <property type="entry name" value="Nucleotide-bd_a/b_plait_sf"/>
</dbReference>
<gene>
    <name evidence="3" type="ORF">J1N35_041963</name>
</gene>
<dbReference type="InterPro" id="IPR000504">
    <property type="entry name" value="RRM_dom"/>
</dbReference>
<dbReference type="SUPFAM" id="SSF54928">
    <property type="entry name" value="RNA-binding domain, RBD"/>
    <property type="match status" value="1"/>
</dbReference>
<dbReference type="Gene3D" id="3.30.70.330">
    <property type="match status" value="1"/>
</dbReference>
<dbReference type="CDD" id="cd00590">
    <property type="entry name" value="RRM_SF"/>
    <property type="match status" value="1"/>
</dbReference>
<dbReference type="Pfam" id="PF00076">
    <property type="entry name" value="RRM_1"/>
    <property type="match status" value="1"/>
</dbReference>
<organism evidence="3 4">
    <name type="scientific">Gossypium stocksii</name>
    <dbReference type="NCBI Taxonomy" id="47602"/>
    <lineage>
        <taxon>Eukaryota</taxon>
        <taxon>Viridiplantae</taxon>
        <taxon>Streptophyta</taxon>
        <taxon>Embryophyta</taxon>
        <taxon>Tracheophyta</taxon>
        <taxon>Spermatophyta</taxon>
        <taxon>Magnoliopsida</taxon>
        <taxon>eudicotyledons</taxon>
        <taxon>Gunneridae</taxon>
        <taxon>Pentapetalae</taxon>
        <taxon>rosids</taxon>
        <taxon>malvids</taxon>
        <taxon>Malvales</taxon>
        <taxon>Malvaceae</taxon>
        <taxon>Malvoideae</taxon>
        <taxon>Gossypium</taxon>
    </lineage>
</organism>
<evidence type="ECO:0000256" key="1">
    <source>
        <dbReference type="PROSITE-ProRule" id="PRU00176"/>
    </source>
</evidence>